<keyword evidence="2" id="KW-1185">Reference proteome</keyword>
<dbReference type="HOGENOM" id="CLU_2735986_0_0_11"/>
<dbReference type="Pfam" id="PF13459">
    <property type="entry name" value="Fer4_15"/>
    <property type="match status" value="1"/>
</dbReference>
<dbReference type="Gene3D" id="3.30.70.20">
    <property type="match status" value="1"/>
</dbReference>
<dbReference type="STRING" id="1133849.O3I_021585"/>
<organism evidence="1 2">
    <name type="scientific">Nocardia brasiliensis (strain ATCC 700358 / HUJEG-1)</name>
    <dbReference type="NCBI Taxonomy" id="1133849"/>
    <lineage>
        <taxon>Bacteria</taxon>
        <taxon>Bacillati</taxon>
        <taxon>Actinomycetota</taxon>
        <taxon>Actinomycetes</taxon>
        <taxon>Mycobacteriales</taxon>
        <taxon>Nocardiaceae</taxon>
        <taxon>Nocardia</taxon>
    </lineage>
</organism>
<accession>K0F3Y6</accession>
<evidence type="ECO:0000313" key="2">
    <source>
        <dbReference type="Proteomes" id="UP000006304"/>
    </source>
</evidence>
<dbReference type="Proteomes" id="UP000006304">
    <property type="component" value="Chromosome"/>
</dbReference>
<dbReference type="AlphaFoldDB" id="K0F3Y6"/>
<dbReference type="EMBL" id="CP003876">
    <property type="protein sequence ID" value="AFU02276.1"/>
    <property type="molecule type" value="Genomic_DNA"/>
</dbReference>
<proteinExistence type="predicted"/>
<reference evidence="1 2" key="1">
    <citation type="journal article" date="2012" name="J. Bacteriol.">
        <title>Complete genome sequence of Nocardia brasiliensis HUJEG-1.</title>
        <authorList>
            <person name="Vera-Cabrera L."/>
            <person name="Ortiz-Lopez R."/>
            <person name="Elizondo-Gonzalez R."/>
            <person name="Perez-Maya A.A."/>
            <person name="Ocampo-Candiani J."/>
        </authorList>
    </citation>
    <scope>NUCLEOTIDE SEQUENCE [LARGE SCALE GENOMIC DNA]</scope>
    <source>
        <strain evidence="2">ATCC 700358</strain>
    </source>
</reference>
<gene>
    <name evidence="1" type="ORF">O3I_021585</name>
</gene>
<evidence type="ECO:0000313" key="1">
    <source>
        <dbReference type="EMBL" id="AFU02276.1"/>
    </source>
</evidence>
<name>K0F3Y6_NOCB7</name>
<dbReference type="eggNOG" id="COG1141">
    <property type="taxonomic scope" value="Bacteria"/>
</dbReference>
<dbReference type="KEGG" id="nbr:O3I_021585"/>
<protein>
    <submittedName>
        <fullName evidence="1">Ferredoxin</fullName>
    </submittedName>
</protein>
<sequence>MWIERALCQGAELCCEHAAAVFATDDEYVAYVKADVGADCAHKALLVPGEHEEQVRRAEAECPSRCINIID</sequence>